<proteinExistence type="predicted"/>
<keyword evidence="2" id="KW-1185">Reference proteome</keyword>
<evidence type="ECO:0000313" key="1">
    <source>
        <dbReference type="EMBL" id="CAA7271010.1"/>
    </source>
</evidence>
<dbReference type="AlphaFoldDB" id="A0A8S0WJ79"/>
<gene>
    <name evidence="1" type="ORF">AAE3_LOCUS13353</name>
</gene>
<dbReference type="EMBL" id="CACVBS010000101">
    <property type="protein sequence ID" value="CAA7271010.1"/>
    <property type="molecule type" value="Genomic_DNA"/>
</dbReference>
<comment type="caution">
    <text evidence="1">The sequence shown here is derived from an EMBL/GenBank/DDBJ whole genome shotgun (WGS) entry which is preliminary data.</text>
</comment>
<sequence>MSNASGTYPHELFYSDWMDCLMKSNAGALREHIAEHYARQYGSLEAAAEPVTRFYQILGFLGRQPSGNEDTLLLNINDRYALRLWKGDLDNLMLYSFSFYDRQQRKAVNTPQDYTIHINEFNELDADPGIELRSLEASFRVQDCPAGLESYMVQEGTCISVWKGGERVSNLQIPVRMRPAQPPFTHPQPFGTLVQVPIVHF</sequence>
<reference evidence="1 2" key="1">
    <citation type="submission" date="2020-01" db="EMBL/GenBank/DDBJ databases">
        <authorList>
            <person name="Gupta K D."/>
        </authorList>
    </citation>
    <scope>NUCLEOTIDE SEQUENCE [LARGE SCALE GENOMIC DNA]</scope>
</reference>
<protein>
    <submittedName>
        <fullName evidence="1">Uncharacterized protein</fullName>
    </submittedName>
</protein>
<dbReference type="Proteomes" id="UP000467700">
    <property type="component" value="Unassembled WGS sequence"/>
</dbReference>
<evidence type="ECO:0000313" key="2">
    <source>
        <dbReference type="Proteomes" id="UP000467700"/>
    </source>
</evidence>
<dbReference type="OrthoDB" id="10313857at2759"/>
<organism evidence="1 2">
    <name type="scientific">Cyclocybe aegerita</name>
    <name type="common">Black poplar mushroom</name>
    <name type="synonym">Agrocybe aegerita</name>
    <dbReference type="NCBI Taxonomy" id="1973307"/>
    <lineage>
        <taxon>Eukaryota</taxon>
        <taxon>Fungi</taxon>
        <taxon>Dikarya</taxon>
        <taxon>Basidiomycota</taxon>
        <taxon>Agaricomycotina</taxon>
        <taxon>Agaricomycetes</taxon>
        <taxon>Agaricomycetidae</taxon>
        <taxon>Agaricales</taxon>
        <taxon>Agaricineae</taxon>
        <taxon>Bolbitiaceae</taxon>
        <taxon>Cyclocybe</taxon>
    </lineage>
</organism>
<accession>A0A8S0WJ79</accession>
<name>A0A8S0WJ79_CYCAE</name>